<dbReference type="Pfam" id="PF01535">
    <property type="entry name" value="PPR"/>
    <property type="match status" value="4"/>
</dbReference>
<evidence type="ECO:0000256" key="3">
    <source>
        <dbReference type="SAM" id="MobiDB-lite"/>
    </source>
</evidence>
<keyword evidence="1" id="KW-0677">Repeat</keyword>
<protein>
    <recommendedName>
        <fullName evidence="6">Pentacotripeptide-repeat region of PRORP domain-containing protein</fullName>
    </recommendedName>
</protein>
<dbReference type="Gramene" id="KFK29034">
    <property type="protein sequence ID" value="KFK29034"/>
    <property type="gene ID" value="AALP_AA7G080200"/>
</dbReference>
<dbReference type="FunFam" id="1.25.40.10:FF:000729">
    <property type="entry name" value="Pentatricopeptide repeat-containing protein At4g25270, chloroplastic"/>
    <property type="match status" value="1"/>
</dbReference>
<dbReference type="Pfam" id="PF13041">
    <property type="entry name" value="PPR_2"/>
    <property type="match status" value="2"/>
</dbReference>
<feature type="repeat" description="PPR" evidence="2">
    <location>
        <begin position="256"/>
        <end position="290"/>
    </location>
</feature>
<accession>A0A087GGN2</accession>
<evidence type="ECO:0000256" key="1">
    <source>
        <dbReference type="ARBA" id="ARBA00022737"/>
    </source>
</evidence>
<feature type="repeat" description="PPR" evidence="2">
    <location>
        <begin position="155"/>
        <end position="189"/>
    </location>
</feature>
<dbReference type="InterPro" id="IPR046960">
    <property type="entry name" value="PPR_At4g14850-like_plant"/>
</dbReference>
<dbReference type="GO" id="GO:0003729">
    <property type="term" value="F:mRNA binding"/>
    <property type="evidence" value="ECO:0007669"/>
    <property type="project" value="EnsemblPlants"/>
</dbReference>
<evidence type="ECO:0000313" key="4">
    <source>
        <dbReference type="EMBL" id="KFK29034.1"/>
    </source>
</evidence>
<reference evidence="5" key="1">
    <citation type="journal article" date="2015" name="Nat. Plants">
        <title>Genome expansion of Arabis alpina linked with retrotransposition and reduced symmetric DNA methylation.</title>
        <authorList>
            <person name="Willing E.M."/>
            <person name="Rawat V."/>
            <person name="Mandakova T."/>
            <person name="Maumus F."/>
            <person name="James G.V."/>
            <person name="Nordstroem K.J."/>
            <person name="Becker C."/>
            <person name="Warthmann N."/>
            <person name="Chica C."/>
            <person name="Szarzynska B."/>
            <person name="Zytnicki M."/>
            <person name="Albani M.C."/>
            <person name="Kiefer C."/>
            <person name="Bergonzi S."/>
            <person name="Castaings L."/>
            <person name="Mateos J.L."/>
            <person name="Berns M.C."/>
            <person name="Bujdoso N."/>
            <person name="Piofczyk T."/>
            <person name="de Lorenzo L."/>
            <person name="Barrero-Sicilia C."/>
            <person name="Mateos I."/>
            <person name="Piednoel M."/>
            <person name="Hagmann J."/>
            <person name="Chen-Min-Tao R."/>
            <person name="Iglesias-Fernandez R."/>
            <person name="Schuster S.C."/>
            <person name="Alonso-Blanco C."/>
            <person name="Roudier F."/>
            <person name="Carbonero P."/>
            <person name="Paz-Ares J."/>
            <person name="Davis S.J."/>
            <person name="Pecinka A."/>
            <person name="Quesneville H."/>
            <person name="Colot V."/>
            <person name="Lysak M.A."/>
            <person name="Weigel D."/>
            <person name="Coupland G."/>
            <person name="Schneeberger K."/>
        </authorList>
    </citation>
    <scope>NUCLEOTIDE SEQUENCE [LARGE SCALE GENOMIC DNA]</scope>
    <source>
        <strain evidence="5">cv. Pajares</strain>
    </source>
</reference>
<dbReference type="PROSITE" id="PS51375">
    <property type="entry name" value="PPR"/>
    <property type="match status" value="3"/>
</dbReference>
<dbReference type="InterPro" id="IPR002885">
    <property type="entry name" value="PPR_rpt"/>
</dbReference>
<dbReference type="OrthoDB" id="1882394at2759"/>
<dbReference type="SUPFAM" id="SSF48452">
    <property type="entry name" value="TPR-like"/>
    <property type="match status" value="1"/>
</dbReference>
<keyword evidence="5" id="KW-1185">Reference proteome</keyword>
<dbReference type="eggNOG" id="KOG4197">
    <property type="taxonomic scope" value="Eukaryota"/>
</dbReference>
<feature type="repeat" description="PPR" evidence="2">
    <location>
        <begin position="489"/>
        <end position="523"/>
    </location>
</feature>
<name>A0A087GGN2_ARAAL</name>
<dbReference type="InterPro" id="IPR011990">
    <property type="entry name" value="TPR-like_helical_dom_sf"/>
</dbReference>
<evidence type="ECO:0000256" key="2">
    <source>
        <dbReference type="PROSITE-ProRule" id="PRU00708"/>
    </source>
</evidence>
<feature type="region of interest" description="Disordered" evidence="3">
    <location>
        <begin position="1"/>
        <end position="30"/>
    </location>
</feature>
<dbReference type="AlphaFoldDB" id="A0A087GGN2"/>
<dbReference type="Proteomes" id="UP000029120">
    <property type="component" value="Chromosome 7"/>
</dbReference>
<dbReference type="PANTHER" id="PTHR47926">
    <property type="entry name" value="PENTATRICOPEPTIDE REPEAT-CONTAINING PROTEIN"/>
    <property type="match status" value="1"/>
</dbReference>
<gene>
    <name evidence="4" type="ordered locus">AALP_Aa7g080200</name>
</gene>
<dbReference type="Gene3D" id="1.25.40.10">
    <property type="entry name" value="Tetratricopeptide repeat domain"/>
    <property type="match status" value="3"/>
</dbReference>
<evidence type="ECO:0008006" key="6">
    <source>
        <dbReference type="Google" id="ProtNLM"/>
    </source>
</evidence>
<dbReference type="InterPro" id="IPR046848">
    <property type="entry name" value="E_motif"/>
</dbReference>
<organism evidence="4 5">
    <name type="scientific">Arabis alpina</name>
    <name type="common">Alpine rock-cress</name>
    <dbReference type="NCBI Taxonomy" id="50452"/>
    <lineage>
        <taxon>Eukaryota</taxon>
        <taxon>Viridiplantae</taxon>
        <taxon>Streptophyta</taxon>
        <taxon>Embryophyta</taxon>
        <taxon>Tracheophyta</taxon>
        <taxon>Spermatophyta</taxon>
        <taxon>Magnoliopsida</taxon>
        <taxon>eudicotyledons</taxon>
        <taxon>Gunneridae</taxon>
        <taxon>Pentapetalae</taxon>
        <taxon>rosids</taxon>
        <taxon>malvids</taxon>
        <taxon>Brassicales</taxon>
        <taxon>Brassicaceae</taxon>
        <taxon>Arabideae</taxon>
        <taxon>Arabis</taxon>
    </lineage>
</organism>
<dbReference type="EMBL" id="CM002875">
    <property type="protein sequence ID" value="KFK29034.1"/>
    <property type="molecule type" value="Genomic_DNA"/>
</dbReference>
<dbReference type="FunFam" id="1.25.40.10:FF:001788">
    <property type="entry name" value="Pentatricopeptide repeat-containing protein At4g25270, chloroplastic"/>
    <property type="match status" value="1"/>
</dbReference>
<dbReference type="GO" id="GO:0008380">
    <property type="term" value="P:RNA splicing"/>
    <property type="evidence" value="ECO:0007669"/>
    <property type="project" value="EnsemblPlants"/>
</dbReference>
<evidence type="ECO:0000313" key="5">
    <source>
        <dbReference type="Proteomes" id="UP000029120"/>
    </source>
</evidence>
<dbReference type="GO" id="GO:0009451">
    <property type="term" value="P:RNA modification"/>
    <property type="evidence" value="ECO:0007669"/>
    <property type="project" value="InterPro"/>
</dbReference>
<dbReference type="PANTHER" id="PTHR47926:SF515">
    <property type="entry name" value="UMP-CMP KINASE"/>
    <property type="match status" value="1"/>
</dbReference>
<feature type="compositionally biased region" description="Low complexity" evidence="3">
    <location>
        <begin position="7"/>
        <end position="19"/>
    </location>
</feature>
<dbReference type="FunFam" id="1.25.40.10:FF:000285">
    <property type="entry name" value="Pentatricopeptide repeat-containing protein, chloroplastic"/>
    <property type="match status" value="1"/>
</dbReference>
<dbReference type="OMA" id="EPDNEYN"/>
<dbReference type="NCBIfam" id="TIGR00756">
    <property type="entry name" value="PPR"/>
    <property type="match status" value="2"/>
</dbReference>
<sequence length="523" mass="58905">MASIIHKPSLYYPSVSSSSMKKKPRHYEQLKQRQHNNDGFTSLSFSKPTPTPILIGKQLIHQTHLEALDAVVSDLETSARKGITLSEPEIFASLLETCYTLKAIDHGVRVHRLIPAYLLRNNHGISSKLVRLYASCGYAEVAHEVFDQMSKRESSAFAWNSLISGYAELGQYEDAMALYFQMAEDGVKPDQFTFPRVLKACGGIGSIQIGEAIHRDLVKEGFGYDVYVLNALVDMYAKCGDIVKGRNVFNMIPHKDYVSWNSMLTGYLHHGLLHEALDVFRLMIRNGIEPDKVAISSVLARVLSFKHGRQLHGWVIRRAMEWELSVANALIVLYSKRGQLSQACFIFDQMLERDAVSWNAIISAHSKDCNGLKYFEQMQRANARPDSITFVSVLSLCANAGLIEDGERLFSLMSYEYGINPRMEHYACMVNLNGRAGMIDKAYSMIVQEIGLEAGPTVWGALLYACYLHGNADVGEVAAQHLFELEPDNEHNFELLMRIYSKANKADDVERVRQMMLDRGLET</sequence>
<proteinExistence type="predicted"/>
<dbReference type="Pfam" id="PF20431">
    <property type="entry name" value="E_motif"/>
    <property type="match status" value="1"/>
</dbReference>